<dbReference type="Proteomes" id="UP001597151">
    <property type="component" value="Unassembled WGS sequence"/>
</dbReference>
<dbReference type="PANTHER" id="PTHR37323:SF1">
    <property type="entry name" value="L-ORNITHINE N(ALPHA)-ACYLTRANSFERASE"/>
    <property type="match status" value="1"/>
</dbReference>
<dbReference type="EMBL" id="JBHTKR010000001">
    <property type="protein sequence ID" value="MFD1193762.1"/>
    <property type="molecule type" value="Genomic_DNA"/>
</dbReference>
<evidence type="ECO:0000313" key="12">
    <source>
        <dbReference type="Proteomes" id="UP001597151"/>
    </source>
</evidence>
<comment type="caution">
    <text evidence="11">The sequence shown here is derived from an EMBL/GenBank/DDBJ whole genome shotgun (WGS) entry which is preliminary data.</text>
</comment>
<keyword evidence="5" id="KW-0012">Acyltransferase</keyword>
<comment type="similarity">
    <text evidence="6">Belongs to the acetyltransferase family. OlsB subfamily.</text>
</comment>
<keyword evidence="3" id="KW-0808">Transferase</keyword>
<keyword evidence="12" id="KW-1185">Reference proteome</keyword>
<reference evidence="12" key="1">
    <citation type="journal article" date="2019" name="Int. J. Syst. Evol. Microbiol.">
        <title>The Global Catalogue of Microorganisms (GCM) 10K type strain sequencing project: providing services to taxonomists for standard genome sequencing and annotation.</title>
        <authorList>
            <consortium name="The Broad Institute Genomics Platform"/>
            <consortium name="The Broad Institute Genome Sequencing Center for Infectious Disease"/>
            <person name="Wu L."/>
            <person name="Ma J."/>
        </authorList>
    </citation>
    <scope>NUCLEOTIDE SEQUENCE [LARGE SCALE GENOMIC DNA]</scope>
    <source>
        <strain evidence="12">CCUG 55328</strain>
    </source>
</reference>
<evidence type="ECO:0000256" key="5">
    <source>
        <dbReference type="ARBA" id="ARBA00023315"/>
    </source>
</evidence>
<name>A0ABW3TA06_9RHOB</name>
<evidence type="ECO:0000256" key="4">
    <source>
        <dbReference type="ARBA" id="ARBA00023098"/>
    </source>
</evidence>
<evidence type="ECO:0000256" key="3">
    <source>
        <dbReference type="ARBA" id="ARBA00022679"/>
    </source>
</evidence>
<dbReference type="SUPFAM" id="SSF55729">
    <property type="entry name" value="Acyl-CoA N-acyltransferases (Nat)"/>
    <property type="match status" value="1"/>
</dbReference>
<gene>
    <name evidence="11" type="ORF">ACFQ3C_03645</name>
</gene>
<dbReference type="RefSeq" id="WP_380789060.1">
    <property type="nucleotide sequence ID" value="NZ_JBHTKR010000001.1"/>
</dbReference>
<organism evidence="11 12">
    <name type="scientific">Seohaeicola saemankumensis</name>
    <dbReference type="NCBI Taxonomy" id="481181"/>
    <lineage>
        <taxon>Bacteria</taxon>
        <taxon>Pseudomonadati</taxon>
        <taxon>Pseudomonadota</taxon>
        <taxon>Alphaproteobacteria</taxon>
        <taxon>Rhodobacterales</taxon>
        <taxon>Roseobacteraceae</taxon>
        <taxon>Seohaeicola</taxon>
    </lineage>
</organism>
<evidence type="ECO:0000313" key="11">
    <source>
        <dbReference type="EMBL" id="MFD1193762.1"/>
    </source>
</evidence>
<dbReference type="Gene3D" id="3.40.630.30">
    <property type="match status" value="1"/>
</dbReference>
<accession>A0ABW3TA06</accession>
<keyword evidence="4" id="KW-0443">Lipid metabolism</keyword>
<evidence type="ECO:0000256" key="10">
    <source>
        <dbReference type="ARBA" id="ARBA00047785"/>
    </source>
</evidence>
<evidence type="ECO:0000256" key="1">
    <source>
        <dbReference type="ARBA" id="ARBA00005189"/>
    </source>
</evidence>
<evidence type="ECO:0000256" key="7">
    <source>
        <dbReference type="ARBA" id="ARBA00039058"/>
    </source>
</evidence>
<protein>
    <recommendedName>
        <fullName evidence="8">L-ornithine N(alpha)-acyltransferase</fullName>
        <ecNumber evidence="7">2.3.2.30</ecNumber>
    </recommendedName>
</protein>
<dbReference type="InterPro" id="IPR016181">
    <property type="entry name" value="Acyl_CoA_acyltransferase"/>
</dbReference>
<evidence type="ECO:0000256" key="6">
    <source>
        <dbReference type="ARBA" id="ARBA00038095"/>
    </source>
</evidence>
<proteinExistence type="inferred from homology"/>
<evidence type="ECO:0000256" key="8">
    <source>
        <dbReference type="ARBA" id="ARBA00039866"/>
    </source>
</evidence>
<dbReference type="PANTHER" id="PTHR37323">
    <property type="entry name" value="GCN5-RELATED N-ACETYLTRANSFERASE"/>
    <property type="match status" value="1"/>
</dbReference>
<comment type="pathway">
    <text evidence="1">Lipid metabolism.</text>
</comment>
<comment type="function">
    <text evidence="9">Catalyzes the first step in the biosynthesis of ornithine lipids, which are phosphorus-free membrane lipids. Catalyzes the 3-hydroxyacyl-acyl carrier protein-dependent acylation of ornithine to form lyso-ornithine lipid (LOL).</text>
</comment>
<keyword evidence="2" id="KW-0444">Lipid biosynthesis</keyword>
<evidence type="ECO:0000256" key="9">
    <source>
        <dbReference type="ARBA" id="ARBA00045724"/>
    </source>
</evidence>
<sequence>MQPVTKGCYRLRPARSQADVAAAQRLRHLAFHAGADASRDTGLDRDRFDAICTHVLIEDLRDGQLVCCFRTLDLPDAGQIGQSYSAQYYDLSALMRFAGPMIEIGRFCIHPDHHDPDILRLAWAALTCHVDARGIEMMFGCSSFRGTDQSRYLDAFAMLRDNHLAPPDLAPRIKAPLVFPFGAQVQPAPDRRRALLSMPPLLRSYLMMGGWVSDHAVIDPQMDTLHVFTGLEIRAIPEARKKLLRAVMA</sequence>
<dbReference type="Pfam" id="PF13444">
    <property type="entry name" value="Acetyltransf_5"/>
    <property type="match status" value="1"/>
</dbReference>
<dbReference type="InterPro" id="IPR052351">
    <property type="entry name" value="Ornithine_N-alpha-AT"/>
</dbReference>
<evidence type="ECO:0000256" key="2">
    <source>
        <dbReference type="ARBA" id="ARBA00022516"/>
    </source>
</evidence>
<comment type="catalytic activity">
    <reaction evidence="10">
        <text>a (3R)-hydroxyacyl-[ACP] + L-ornithine = a lyso-ornithine lipid + holo-[ACP] + H(+)</text>
        <dbReference type="Rhea" id="RHEA:20633"/>
        <dbReference type="Rhea" id="RHEA-COMP:9685"/>
        <dbReference type="Rhea" id="RHEA-COMP:9945"/>
        <dbReference type="ChEBI" id="CHEBI:15378"/>
        <dbReference type="ChEBI" id="CHEBI:46911"/>
        <dbReference type="ChEBI" id="CHEBI:64479"/>
        <dbReference type="ChEBI" id="CHEBI:78827"/>
        <dbReference type="ChEBI" id="CHEBI:138482"/>
        <dbReference type="EC" id="2.3.2.30"/>
    </reaction>
    <physiologicalReaction direction="left-to-right" evidence="10">
        <dbReference type="Rhea" id="RHEA:20634"/>
    </physiologicalReaction>
</comment>
<dbReference type="EC" id="2.3.2.30" evidence="7"/>